<evidence type="ECO:0000313" key="5">
    <source>
        <dbReference type="Proteomes" id="UP001249851"/>
    </source>
</evidence>
<dbReference type="GO" id="GO:0046872">
    <property type="term" value="F:metal ion binding"/>
    <property type="evidence" value="ECO:0007669"/>
    <property type="project" value="UniProtKB-KW"/>
</dbReference>
<feature type="non-terminal residue" evidence="4">
    <location>
        <position position="93"/>
    </location>
</feature>
<proteinExistence type="predicted"/>
<evidence type="ECO:0000256" key="1">
    <source>
        <dbReference type="ARBA" id="ARBA00001968"/>
    </source>
</evidence>
<comment type="cofactor">
    <cofactor evidence="1">
        <name>a divalent metal cation</name>
        <dbReference type="ChEBI" id="CHEBI:60240"/>
    </cofactor>
</comment>
<evidence type="ECO:0000313" key="4">
    <source>
        <dbReference type="EMBL" id="KAK2562264.1"/>
    </source>
</evidence>
<dbReference type="PANTHER" id="PTHR23080:SF133">
    <property type="entry name" value="SI:CH211-262I1.5-RELATED"/>
    <property type="match status" value="1"/>
</dbReference>
<dbReference type="PANTHER" id="PTHR23080">
    <property type="entry name" value="THAP DOMAIN PROTEIN"/>
    <property type="match status" value="1"/>
</dbReference>
<dbReference type="InterPro" id="IPR027806">
    <property type="entry name" value="HARBI1_dom"/>
</dbReference>
<sequence>MCYRFKELYTFFPDRQIIGLHKPACFKNKCEGTTEMLTIRRIATFRIHVERAIERKKNYHILDFIPTTLCKSGLIDMIFFACAVLTNFLPPLV</sequence>
<keyword evidence="2" id="KW-0479">Metal-binding</keyword>
<organism evidence="4 5">
    <name type="scientific">Acropora cervicornis</name>
    <name type="common">Staghorn coral</name>
    <dbReference type="NCBI Taxonomy" id="6130"/>
    <lineage>
        <taxon>Eukaryota</taxon>
        <taxon>Metazoa</taxon>
        <taxon>Cnidaria</taxon>
        <taxon>Anthozoa</taxon>
        <taxon>Hexacorallia</taxon>
        <taxon>Scleractinia</taxon>
        <taxon>Astrocoeniina</taxon>
        <taxon>Acroporidae</taxon>
        <taxon>Acropora</taxon>
    </lineage>
</organism>
<dbReference type="Proteomes" id="UP001249851">
    <property type="component" value="Unassembled WGS sequence"/>
</dbReference>
<dbReference type="Pfam" id="PF13359">
    <property type="entry name" value="DDE_Tnp_4"/>
    <property type="match status" value="1"/>
</dbReference>
<evidence type="ECO:0000259" key="3">
    <source>
        <dbReference type="Pfam" id="PF13359"/>
    </source>
</evidence>
<feature type="domain" description="DDE Tnp4" evidence="3">
    <location>
        <begin position="26"/>
        <end position="87"/>
    </location>
</feature>
<protein>
    <recommendedName>
        <fullName evidence="3">DDE Tnp4 domain-containing protein</fullName>
    </recommendedName>
</protein>
<keyword evidence="5" id="KW-1185">Reference proteome</keyword>
<comment type="caution">
    <text evidence="4">The sequence shown here is derived from an EMBL/GenBank/DDBJ whole genome shotgun (WGS) entry which is preliminary data.</text>
</comment>
<name>A0AAD9V5R9_ACRCE</name>
<accession>A0AAD9V5R9</accession>
<reference evidence="4" key="2">
    <citation type="journal article" date="2023" name="Science">
        <title>Genomic signatures of disease resistance in endangered staghorn corals.</title>
        <authorList>
            <person name="Vollmer S.V."/>
            <person name="Selwyn J.D."/>
            <person name="Despard B.A."/>
            <person name="Roesel C.L."/>
        </authorList>
    </citation>
    <scope>NUCLEOTIDE SEQUENCE</scope>
    <source>
        <strain evidence="4">K2</strain>
    </source>
</reference>
<dbReference type="EMBL" id="JARQWQ010000029">
    <property type="protein sequence ID" value="KAK2562264.1"/>
    <property type="molecule type" value="Genomic_DNA"/>
</dbReference>
<evidence type="ECO:0000256" key="2">
    <source>
        <dbReference type="ARBA" id="ARBA00022723"/>
    </source>
</evidence>
<gene>
    <name evidence="4" type="ORF">P5673_014527</name>
</gene>
<dbReference type="AlphaFoldDB" id="A0AAD9V5R9"/>
<reference evidence="4" key="1">
    <citation type="journal article" date="2023" name="G3 (Bethesda)">
        <title>Whole genome assembly and annotation of the endangered Caribbean coral Acropora cervicornis.</title>
        <authorList>
            <person name="Selwyn J.D."/>
            <person name="Vollmer S.V."/>
        </authorList>
    </citation>
    <scope>NUCLEOTIDE SEQUENCE</scope>
    <source>
        <strain evidence="4">K2</strain>
    </source>
</reference>